<keyword evidence="7" id="KW-0472">Membrane</keyword>
<keyword evidence="5" id="KW-0653">Protein transport</keyword>
<feature type="domain" description="COG4 transport protein middle alpha-helical bundle" evidence="9">
    <location>
        <begin position="198"/>
        <end position="540"/>
    </location>
</feature>
<dbReference type="Gene3D" id="1.20.58.1970">
    <property type="match status" value="1"/>
</dbReference>
<dbReference type="GO" id="GO:0015031">
    <property type="term" value="P:protein transport"/>
    <property type="evidence" value="ECO:0007669"/>
    <property type="project" value="UniProtKB-KW"/>
</dbReference>
<evidence type="ECO:0000256" key="5">
    <source>
        <dbReference type="ARBA" id="ARBA00022927"/>
    </source>
</evidence>
<dbReference type="GO" id="GO:0007030">
    <property type="term" value="P:Golgi organization"/>
    <property type="evidence" value="ECO:0007669"/>
    <property type="project" value="TreeGrafter"/>
</dbReference>
<reference evidence="10" key="1">
    <citation type="submission" date="2020-09" db="EMBL/GenBank/DDBJ databases">
        <authorList>
            <person name="Kikuchi T."/>
        </authorList>
    </citation>
    <scope>NUCLEOTIDE SEQUENCE</scope>
    <source>
        <strain evidence="10">SH1</strain>
    </source>
</reference>
<evidence type="ECO:0000313" key="10">
    <source>
        <dbReference type="EMBL" id="CAD5213158.1"/>
    </source>
</evidence>
<dbReference type="GO" id="GO:0000139">
    <property type="term" value="C:Golgi membrane"/>
    <property type="evidence" value="ECO:0007669"/>
    <property type="project" value="UniProtKB-SubCell"/>
</dbReference>
<gene>
    <name evidence="10" type="ORF">BOKJ2_LOCUS4959</name>
</gene>
<dbReference type="InterPro" id="IPR048682">
    <property type="entry name" value="COG4"/>
</dbReference>
<dbReference type="Pfam" id="PF08318">
    <property type="entry name" value="COG4_m"/>
    <property type="match status" value="1"/>
</dbReference>
<evidence type="ECO:0000256" key="8">
    <source>
        <dbReference type="ARBA" id="ARBA00031340"/>
    </source>
</evidence>
<dbReference type="Proteomes" id="UP000614601">
    <property type="component" value="Unassembled WGS sequence"/>
</dbReference>
<keyword evidence="11" id="KW-1185">Reference proteome</keyword>
<dbReference type="InterPro" id="IPR013167">
    <property type="entry name" value="COG4_M"/>
</dbReference>
<dbReference type="PANTHER" id="PTHR24016:SF0">
    <property type="entry name" value="CONSERVED OLIGOMERIC GOLGI COMPLEX SUBUNIT 4"/>
    <property type="match status" value="1"/>
</dbReference>
<comment type="similarity">
    <text evidence="2">Belongs to the COG4 family.</text>
</comment>
<evidence type="ECO:0000256" key="7">
    <source>
        <dbReference type="ARBA" id="ARBA00023136"/>
    </source>
</evidence>
<dbReference type="EMBL" id="CAJFDH010000002">
    <property type="protein sequence ID" value="CAD5213158.1"/>
    <property type="molecule type" value="Genomic_DNA"/>
</dbReference>
<dbReference type="GO" id="GO:0017119">
    <property type="term" value="C:Golgi transport complex"/>
    <property type="evidence" value="ECO:0007669"/>
    <property type="project" value="TreeGrafter"/>
</dbReference>
<dbReference type="SMART" id="SM00762">
    <property type="entry name" value="Cog4"/>
    <property type="match status" value="1"/>
</dbReference>
<keyword evidence="4" id="KW-0813">Transport</keyword>
<comment type="caution">
    <text evidence="10">The sequence shown here is derived from an EMBL/GenBank/DDBJ whole genome shotgun (WGS) entry which is preliminary data.</text>
</comment>
<evidence type="ECO:0000256" key="6">
    <source>
        <dbReference type="ARBA" id="ARBA00023034"/>
    </source>
</evidence>
<dbReference type="AlphaFoldDB" id="A0A811KCR8"/>
<dbReference type="InterPro" id="IPR048680">
    <property type="entry name" value="COG4_N"/>
</dbReference>
<evidence type="ECO:0000256" key="1">
    <source>
        <dbReference type="ARBA" id="ARBA00004395"/>
    </source>
</evidence>
<sequence>MDTENYFEQEERLIWSNNNEKVEEQLESCLELQFNFGQELAELRAELEITKQKEDRLLEEVQREIDTAIGPGGAEKFLKSFDQSIARVCSLNECMKSDAKQLNSSLHTVSTLADNISKKVAVLDQAKGRVVECLQLVNDLRDLRTCAEGVQKAMVEKDYDEAAQNIHRFLTLDSAVFRVGDVGAKEPGQSLKHSYEILRTAQTELKTIIEQKFDESLSAADEKSIQRYFKLFPMINDHSTGLRKFGSYLNKKIGQSGDEFYKLMQAGGTDDKRINVLYADTLTLLLEHIARLIETYQPIIDNFYGPDKLLDLIEIIEVEADKQSIRIISAFLMKRQLDEKIRVVDGYMRTAGKCADKIEPRDLDVLLAEITIMHTRTELYWRFLKRRLGEAHRPLSESGEDGPPLSPKAVADSVFMDELSEEELKAAAEKQKLLKKERNKKLDALLNRSELSMKMQEILGKYVLLEQYYMTESVKKGIEMEDVEEGALTTSLLDDVFFIVRKSIRRSITSSSVDCVCAMLNNGCTLLETDFFVHINKIIKHGKSVAEAGPESQRTAFLLALNNMAEAVKFLSTLKQGLKDEFERHLGAVSKNEKHKLDNSVAQLDDLGKKFSQSASIGIGKLVDSAFKPKLKSNADAYLNFNHEISDDEFAEFEVNDPFMANFIAQSDKLIAPFEKVLTEENYNELLGAIMAETGRRLEAVILQLYFNRNGALQLDRETRSLTEYFTNIAGWSIRSKAARLAQIVGLLNLDTLDEAVAYFHDSAAHQGQALTSADLKKFLKLRSDFSTEKINQIKV</sequence>
<proteinExistence type="inferred from homology"/>
<comment type="subcellular location">
    <subcellularLocation>
        <location evidence="1">Golgi apparatus membrane</location>
        <topology evidence="1">Peripheral membrane protein</topology>
    </subcellularLocation>
</comment>
<accession>A0A811KCR8</accession>
<evidence type="ECO:0000313" key="11">
    <source>
        <dbReference type="Proteomes" id="UP000614601"/>
    </source>
</evidence>
<dbReference type="Gene3D" id="1.10.287.1060">
    <property type="entry name" value="ESAT-6-like"/>
    <property type="match status" value="1"/>
</dbReference>
<evidence type="ECO:0000256" key="3">
    <source>
        <dbReference type="ARBA" id="ARBA00020975"/>
    </source>
</evidence>
<keyword evidence="6" id="KW-0333">Golgi apparatus</keyword>
<evidence type="ECO:0000256" key="2">
    <source>
        <dbReference type="ARBA" id="ARBA00009215"/>
    </source>
</evidence>
<dbReference type="EMBL" id="CAJFCW020000002">
    <property type="protein sequence ID" value="CAG9099385.1"/>
    <property type="molecule type" value="Genomic_DNA"/>
</dbReference>
<dbReference type="OrthoDB" id="47059at2759"/>
<organism evidence="10 11">
    <name type="scientific">Bursaphelenchus okinawaensis</name>
    <dbReference type="NCBI Taxonomy" id="465554"/>
    <lineage>
        <taxon>Eukaryota</taxon>
        <taxon>Metazoa</taxon>
        <taxon>Ecdysozoa</taxon>
        <taxon>Nematoda</taxon>
        <taxon>Chromadorea</taxon>
        <taxon>Rhabditida</taxon>
        <taxon>Tylenchina</taxon>
        <taxon>Tylenchomorpha</taxon>
        <taxon>Aphelenchoidea</taxon>
        <taxon>Aphelenchoididae</taxon>
        <taxon>Bursaphelenchus</taxon>
    </lineage>
</organism>
<dbReference type="InterPro" id="IPR048684">
    <property type="entry name" value="COG4_C"/>
</dbReference>
<name>A0A811KCR8_9BILA</name>
<evidence type="ECO:0000256" key="4">
    <source>
        <dbReference type="ARBA" id="ARBA00022448"/>
    </source>
</evidence>
<dbReference type="Proteomes" id="UP000783686">
    <property type="component" value="Unassembled WGS sequence"/>
</dbReference>
<dbReference type="Pfam" id="PF20662">
    <property type="entry name" value="COG4_C"/>
    <property type="match status" value="1"/>
</dbReference>
<dbReference type="PANTHER" id="PTHR24016">
    <property type="entry name" value="CONSERVED OLIGOMERIC GOLGI COMPLEX SUBUNIT 4"/>
    <property type="match status" value="1"/>
</dbReference>
<protein>
    <recommendedName>
        <fullName evidence="3">Conserved oligomeric Golgi complex subunit 4</fullName>
    </recommendedName>
    <alternativeName>
        <fullName evidence="8">Component of oligomeric Golgi complex 4</fullName>
    </alternativeName>
</protein>
<dbReference type="Pfam" id="PF20663">
    <property type="entry name" value="COG4_N"/>
    <property type="match status" value="1"/>
</dbReference>
<evidence type="ECO:0000259" key="9">
    <source>
        <dbReference type="SMART" id="SM00762"/>
    </source>
</evidence>
<dbReference type="GO" id="GO:0006890">
    <property type="term" value="P:retrograde vesicle-mediated transport, Golgi to endoplasmic reticulum"/>
    <property type="evidence" value="ECO:0007669"/>
    <property type="project" value="TreeGrafter"/>
</dbReference>